<evidence type="ECO:0000256" key="7">
    <source>
        <dbReference type="ARBA" id="ARBA00023316"/>
    </source>
</evidence>
<comment type="caution">
    <text evidence="10">The sequence shown here is derived from an EMBL/GenBank/DDBJ whole genome shotgun (WGS) entry which is preliminary data.</text>
</comment>
<feature type="active site" evidence="8">
    <location>
        <position position="1525"/>
    </location>
</feature>
<evidence type="ECO:0000256" key="5">
    <source>
        <dbReference type="ARBA" id="ARBA00022801"/>
    </source>
</evidence>
<feature type="active site" evidence="8">
    <location>
        <position position="786"/>
    </location>
</feature>
<organism evidence="10 11">
    <name type="scientific">Thalictrum thalictroides</name>
    <name type="common">Rue-anemone</name>
    <name type="synonym">Anemone thalictroides</name>
    <dbReference type="NCBI Taxonomy" id="46969"/>
    <lineage>
        <taxon>Eukaryota</taxon>
        <taxon>Viridiplantae</taxon>
        <taxon>Streptophyta</taxon>
        <taxon>Embryophyta</taxon>
        <taxon>Tracheophyta</taxon>
        <taxon>Spermatophyta</taxon>
        <taxon>Magnoliopsida</taxon>
        <taxon>Ranunculales</taxon>
        <taxon>Ranunculaceae</taxon>
        <taxon>Thalictroideae</taxon>
        <taxon>Thalictrum</taxon>
    </lineage>
</organism>
<keyword evidence="7" id="KW-0961">Cell wall biogenesis/degradation</keyword>
<evidence type="ECO:0000256" key="4">
    <source>
        <dbReference type="ARBA" id="ARBA00022525"/>
    </source>
</evidence>
<dbReference type="OrthoDB" id="187139at2759"/>
<evidence type="ECO:0000256" key="3">
    <source>
        <dbReference type="ARBA" id="ARBA00022512"/>
    </source>
</evidence>
<dbReference type="Pfam" id="PF00295">
    <property type="entry name" value="Glyco_hydro_28"/>
    <property type="match status" value="5"/>
</dbReference>
<dbReference type="Gene3D" id="2.160.20.10">
    <property type="entry name" value="Single-stranded right-handed beta-helix, Pectin lyase-like"/>
    <property type="match status" value="5"/>
</dbReference>
<keyword evidence="5 9" id="KW-0378">Hydrolase</keyword>
<evidence type="ECO:0000256" key="8">
    <source>
        <dbReference type="PROSITE-ProRule" id="PRU10052"/>
    </source>
</evidence>
<dbReference type="GO" id="GO:0004650">
    <property type="term" value="F:polygalacturonase activity"/>
    <property type="evidence" value="ECO:0007669"/>
    <property type="project" value="InterPro"/>
</dbReference>
<feature type="active site" evidence="8">
    <location>
        <position position="1177"/>
    </location>
</feature>
<keyword evidence="4" id="KW-0964">Secreted</keyword>
<evidence type="ECO:0000313" key="11">
    <source>
        <dbReference type="Proteomes" id="UP000554482"/>
    </source>
</evidence>
<protein>
    <submittedName>
        <fullName evidence="10">Polygalacturonase adpg1</fullName>
    </submittedName>
</protein>
<dbReference type="SUPFAM" id="SSF51126">
    <property type="entry name" value="Pectin lyase-like"/>
    <property type="match status" value="5"/>
</dbReference>
<evidence type="ECO:0000256" key="2">
    <source>
        <dbReference type="ARBA" id="ARBA00008834"/>
    </source>
</evidence>
<name>A0A7J6WH92_THATH</name>
<keyword evidence="11" id="KW-1185">Reference proteome</keyword>
<comment type="subcellular location">
    <subcellularLocation>
        <location evidence="1">Secreted</location>
        <location evidence="1">Cell wall</location>
    </subcellularLocation>
</comment>
<feature type="active site" evidence="8">
    <location>
        <position position="395"/>
    </location>
</feature>
<evidence type="ECO:0000256" key="1">
    <source>
        <dbReference type="ARBA" id="ARBA00004191"/>
    </source>
</evidence>
<dbReference type="InterPro" id="IPR000743">
    <property type="entry name" value="Glyco_hydro_28"/>
</dbReference>
<evidence type="ECO:0000256" key="6">
    <source>
        <dbReference type="ARBA" id="ARBA00023295"/>
    </source>
</evidence>
<dbReference type="InterPro" id="IPR012334">
    <property type="entry name" value="Pectin_lyas_fold"/>
</dbReference>
<dbReference type="InterPro" id="IPR006626">
    <property type="entry name" value="PbH1"/>
</dbReference>
<proteinExistence type="inferred from homology"/>
<dbReference type="SMART" id="SM00710">
    <property type="entry name" value="PbH1"/>
    <property type="match status" value="19"/>
</dbReference>
<sequence length="1675" mass="180157">MRTITECGFRGIISVGSLGKGGSYVQVKNIHVNHVNFYHTTNGVRIKTWKGATGYARDITFEYLNFTNVKNPIIIDQYYCNQLYPEDCKAVENSDSGVQISDVTYKNAIGTSITEVAIRLDCSESVPCTGILLDSIQLKPTLHSHRNEDDEGFIMTIFMFLCLVPSGMSSSVLDFGAVGDGNTDDSQALLKAWQTICESGEENPTLIIPAGKTFFLNPVSFEGPCKQANIHVSLLGNLVAPDMLSWPKTANVNKWLKFAEVSGLIVDGSGQIDGRGETWWDCGGGGGQNSLDKLDGCQRPSALTFHGCTDLKLSDITSINSQSNHISIDECKGATVTNVHLTAPTDSKNTDGIDISKSTNIVIQDSFIATGDDCVAINGGSSFINITNIACGPGHGISVGSLGENGDNSIVEEIHVTKCNFTRTKNGVRIKTYPLGTGYAKKLTFEQIRFESVNNPIIIDQYYCPTGNCGSAGKNSAIQLSDVTYIGVHGSSVNQIAITLNCSATVPCKNIVMNDVNIKSTGGTPTTAVCNNAHGTESLTDPSVFIIISTIFLFLCLAPSGMSSSVLDFGAVGDGNTDDSQAFLKAWQTICESAEVRPTLIIPAGKTFFLNPVSFEGPCKPANIRVWILGNLVAPVMSSWPKTADVNEWLKFADVSGLIVAGRGQINGRGETWWDCGRKISLCKLDGCNRPTALKFNDCTDLKLSDITSINSQSNHISINECKGATITNVHLIAPEDSNNTDGIDISKSNNVVIQDSFIATGDDCVAINGGSSFINITNTACGPGHGISVGSLGENGDSSIVEGIHVKNCSFTGTTNGVRIKTWPFGTGYAKKLTFEQIRFENVKNPIIIDQYYCPDDNCGGKSSAIQVSDVTYIGVHGTSVMPTAITLNCSATVPCNNIVMNDVNIKSTEGIPTTAICNNAHGKESLTDPTEFWLIFMFLCLFPFSWSSDLDAMITNNFNVISYGAVGDGKTDDSQAFLNAWKAMCFAKFGIVFLTIPPSKTFLSRPLNFRGPCKSPIVKVSVEGNIIAPEMSKWNNGDKSRWLTFSDVNGLIVTGSGRIDGNGQSWWVCAGKSGSGCSRPAALTFHDCNNLDVSGLNIVNSPKNHITINDCKGAKISNIHIISPDSSPNTDGINLSNVMNVQIRDSIIKSGDDCIAINDGCSFVNITNVGCGPGHGISVGSLGANGDHCAVEEIHVRNCNFTRTQNGVRIKTWPGGSGYAKNVKFEQISFYYVNNPIIIDQYYCNGADNCKNHTANVHVSGITYNGLYGTSSTPAAINLSCSTSVPCTNIVMNGINLRMFNLMLNAKVVQFYILNQQNLINIFCNKNTFQAFAKAWAALKEAKMDTVELHIPADKTFLLGQVFFEGSCNSKSVHVSVHGNLLALEKQSWKQGNSCWLHFKDVDGLTVEGTGQINGRGPSWYKRGGSRPTTILFHNCNNLQLRGLTFIDSPKNHISINQVNRATVSNLHIIAPGDSDNTDGIDISESTHIEVRDVIIGTGDDCIAINGQSSFINITNVACGPGHGISVGSLGEHGAHETVEEVHVKNCNFTNTQNGVRIKTWPGGSGYARKISFEQITLISVKNPVIIDQYYCDPCDTRAENVKISEVTYRGVHGSSKKPVAISLNCSKTVACTEIVMNDVKIQSVDPGTKTYSVCINAHGTSDSTFPDVPCLS</sequence>
<dbReference type="PANTHER" id="PTHR31375">
    <property type="match status" value="1"/>
</dbReference>
<gene>
    <name evidence="10" type="ORF">FRX31_013607</name>
</gene>
<reference evidence="10 11" key="1">
    <citation type="submission" date="2020-06" db="EMBL/GenBank/DDBJ databases">
        <title>Transcriptomic and genomic resources for Thalictrum thalictroides and T. hernandezii: Facilitating candidate gene discovery in an emerging model plant lineage.</title>
        <authorList>
            <person name="Arias T."/>
            <person name="Riano-Pachon D.M."/>
            <person name="Di Stilio V.S."/>
        </authorList>
    </citation>
    <scope>NUCLEOTIDE SEQUENCE [LARGE SCALE GENOMIC DNA]</scope>
    <source>
        <strain evidence="11">cv. WT478/WT964</strain>
        <tissue evidence="10">Leaves</tissue>
    </source>
</reference>
<accession>A0A7J6WH92</accession>
<dbReference type="EMBL" id="JABWDY010015501">
    <property type="protein sequence ID" value="KAF5196806.1"/>
    <property type="molecule type" value="Genomic_DNA"/>
</dbReference>
<dbReference type="InterPro" id="IPR011050">
    <property type="entry name" value="Pectin_lyase_fold/virulence"/>
</dbReference>
<keyword evidence="6 9" id="KW-0326">Glycosidase</keyword>
<dbReference type="GO" id="GO:0071555">
    <property type="term" value="P:cell wall organization"/>
    <property type="evidence" value="ECO:0007669"/>
    <property type="project" value="UniProtKB-KW"/>
</dbReference>
<dbReference type="PROSITE" id="PS00502">
    <property type="entry name" value="POLYGALACTURONASE"/>
    <property type="match status" value="4"/>
</dbReference>
<evidence type="ECO:0000313" key="10">
    <source>
        <dbReference type="EMBL" id="KAF5196806.1"/>
    </source>
</evidence>
<dbReference type="FunFam" id="2.160.20.10:FF:000056">
    <property type="entry name" value="Pectin lyase-like superfamily protein"/>
    <property type="match status" value="4"/>
</dbReference>
<dbReference type="Proteomes" id="UP000554482">
    <property type="component" value="Unassembled WGS sequence"/>
</dbReference>
<evidence type="ECO:0000256" key="9">
    <source>
        <dbReference type="RuleBase" id="RU361169"/>
    </source>
</evidence>
<keyword evidence="3" id="KW-0134">Cell wall</keyword>
<comment type="similarity">
    <text evidence="2 9">Belongs to the glycosyl hydrolase 28 family.</text>
</comment>
<dbReference type="GO" id="GO:0005975">
    <property type="term" value="P:carbohydrate metabolic process"/>
    <property type="evidence" value="ECO:0007669"/>
    <property type="project" value="InterPro"/>
</dbReference>